<dbReference type="EMBL" id="JADNRY010000080">
    <property type="protein sequence ID" value="KAF9066910.1"/>
    <property type="molecule type" value="Genomic_DNA"/>
</dbReference>
<organism evidence="1 2">
    <name type="scientific">Rhodocollybia butyracea</name>
    <dbReference type="NCBI Taxonomy" id="206335"/>
    <lineage>
        <taxon>Eukaryota</taxon>
        <taxon>Fungi</taxon>
        <taxon>Dikarya</taxon>
        <taxon>Basidiomycota</taxon>
        <taxon>Agaricomycotina</taxon>
        <taxon>Agaricomycetes</taxon>
        <taxon>Agaricomycetidae</taxon>
        <taxon>Agaricales</taxon>
        <taxon>Marasmiineae</taxon>
        <taxon>Omphalotaceae</taxon>
        <taxon>Rhodocollybia</taxon>
    </lineage>
</organism>
<keyword evidence="2" id="KW-1185">Reference proteome</keyword>
<gene>
    <name evidence="1" type="ORF">BDP27DRAFT_1226734</name>
</gene>
<accession>A0A9P5PRQ4</accession>
<protein>
    <submittedName>
        <fullName evidence="1">Uncharacterized protein</fullName>
    </submittedName>
</protein>
<name>A0A9P5PRQ4_9AGAR</name>
<feature type="non-terminal residue" evidence="1">
    <location>
        <position position="85"/>
    </location>
</feature>
<sequence>KALDNLERLLVAQIFEMSRLNVAGTGYKMRKHLANALKICSKSIQLAIEVYNKAAAELSPSRQSISWDEVLDYTYLSEFDILRDT</sequence>
<proteinExistence type="predicted"/>
<dbReference type="Proteomes" id="UP000772434">
    <property type="component" value="Unassembled WGS sequence"/>
</dbReference>
<evidence type="ECO:0000313" key="2">
    <source>
        <dbReference type="Proteomes" id="UP000772434"/>
    </source>
</evidence>
<comment type="caution">
    <text evidence="1">The sequence shown here is derived from an EMBL/GenBank/DDBJ whole genome shotgun (WGS) entry which is preliminary data.</text>
</comment>
<dbReference type="OrthoDB" id="2676448at2759"/>
<reference evidence="1" key="1">
    <citation type="submission" date="2020-11" db="EMBL/GenBank/DDBJ databases">
        <authorList>
            <consortium name="DOE Joint Genome Institute"/>
            <person name="Ahrendt S."/>
            <person name="Riley R."/>
            <person name="Andreopoulos W."/>
            <person name="Labutti K."/>
            <person name="Pangilinan J."/>
            <person name="Ruiz-Duenas F.J."/>
            <person name="Barrasa J.M."/>
            <person name="Sanchez-Garcia M."/>
            <person name="Camarero S."/>
            <person name="Miyauchi S."/>
            <person name="Serrano A."/>
            <person name="Linde D."/>
            <person name="Babiker R."/>
            <person name="Drula E."/>
            <person name="Ayuso-Fernandez I."/>
            <person name="Pacheco R."/>
            <person name="Padilla G."/>
            <person name="Ferreira P."/>
            <person name="Barriuso J."/>
            <person name="Kellner H."/>
            <person name="Castanera R."/>
            <person name="Alfaro M."/>
            <person name="Ramirez L."/>
            <person name="Pisabarro A.G."/>
            <person name="Kuo A."/>
            <person name="Tritt A."/>
            <person name="Lipzen A."/>
            <person name="He G."/>
            <person name="Yan M."/>
            <person name="Ng V."/>
            <person name="Cullen D."/>
            <person name="Martin F."/>
            <person name="Rosso M.-N."/>
            <person name="Henrissat B."/>
            <person name="Hibbett D."/>
            <person name="Martinez A.T."/>
            <person name="Grigoriev I.V."/>
        </authorList>
    </citation>
    <scope>NUCLEOTIDE SEQUENCE</scope>
    <source>
        <strain evidence="1">AH 40177</strain>
    </source>
</reference>
<evidence type="ECO:0000313" key="1">
    <source>
        <dbReference type="EMBL" id="KAF9066910.1"/>
    </source>
</evidence>
<dbReference type="AlphaFoldDB" id="A0A9P5PRQ4"/>